<reference evidence="1 2" key="1">
    <citation type="submission" date="2018-07" db="EMBL/GenBank/DDBJ databases">
        <title>A high quality draft genome assembly of the barn swallow (H. rustica rustica).</title>
        <authorList>
            <person name="Formenti G."/>
            <person name="Chiara M."/>
            <person name="Poveda L."/>
            <person name="Francoijs K.-J."/>
            <person name="Bonisoli-Alquati A."/>
            <person name="Canova L."/>
            <person name="Gianfranceschi L."/>
            <person name="Horner D.S."/>
            <person name="Saino N."/>
        </authorList>
    </citation>
    <scope>NUCLEOTIDE SEQUENCE [LARGE SCALE GENOMIC DNA]</scope>
    <source>
        <strain evidence="1">Chelidonia</strain>
        <tissue evidence="1">Blood</tissue>
    </source>
</reference>
<sequence>MSFPFPLNLEESKPKLETGEFWSQPTSQHLRDYIAIFTNDIDVFTDYIAIFTNYIDVSTDYIDIFTNYIDLSPNLRDISTAGKRADDSFGGRDVSMESQNVLSWKGSESPIQLLPSRTP</sequence>
<dbReference type="AlphaFoldDB" id="A0A3M0KWF7"/>
<evidence type="ECO:0000313" key="1">
    <source>
        <dbReference type="EMBL" id="RMC17568.1"/>
    </source>
</evidence>
<gene>
    <name evidence="1" type="ORF">DUI87_05232</name>
</gene>
<comment type="caution">
    <text evidence="1">The sequence shown here is derived from an EMBL/GenBank/DDBJ whole genome shotgun (WGS) entry which is preliminary data.</text>
</comment>
<proteinExistence type="predicted"/>
<dbReference type="EMBL" id="QRBI01000098">
    <property type="protein sequence ID" value="RMC17568.1"/>
    <property type="molecule type" value="Genomic_DNA"/>
</dbReference>
<keyword evidence="2" id="KW-1185">Reference proteome</keyword>
<protein>
    <submittedName>
        <fullName evidence="1">Uncharacterized protein</fullName>
    </submittedName>
</protein>
<name>A0A3M0KWF7_HIRRU</name>
<organism evidence="1 2">
    <name type="scientific">Hirundo rustica rustica</name>
    <dbReference type="NCBI Taxonomy" id="333673"/>
    <lineage>
        <taxon>Eukaryota</taxon>
        <taxon>Metazoa</taxon>
        <taxon>Chordata</taxon>
        <taxon>Craniata</taxon>
        <taxon>Vertebrata</taxon>
        <taxon>Euteleostomi</taxon>
        <taxon>Archelosauria</taxon>
        <taxon>Archosauria</taxon>
        <taxon>Dinosauria</taxon>
        <taxon>Saurischia</taxon>
        <taxon>Theropoda</taxon>
        <taxon>Coelurosauria</taxon>
        <taxon>Aves</taxon>
        <taxon>Neognathae</taxon>
        <taxon>Neoaves</taxon>
        <taxon>Telluraves</taxon>
        <taxon>Australaves</taxon>
        <taxon>Passeriformes</taxon>
        <taxon>Sylvioidea</taxon>
        <taxon>Hirundinidae</taxon>
        <taxon>Hirundo</taxon>
    </lineage>
</organism>
<dbReference type="Proteomes" id="UP000269221">
    <property type="component" value="Unassembled WGS sequence"/>
</dbReference>
<evidence type="ECO:0000313" key="2">
    <source>
        <dbReference type="Proteomes" id="UP000269221"/>
    </source>
</evidence>
<accession>A0A3M0KWF7</accession>